<keyword evidence="2" id="KW-0472">Membrane</keyword>
<reference evidence="3 4" key="1">
    <citation type="journal article" date="2010" name="PLoS Genet.">
        <title>De novo assembly of a 40 Mb eukaryotic genome from short sequence reads: Sordaria macrospora, a model organism for fungal morphogenesis.</title>
        <authorList>
            <person name="Nowrousian M."/>
            <person name="Stajich J."/>
            <person name="Chu M."/>
            <person name="Engh I."/>
            <person name="Espagne E."/>
            <person name="Halliday K."/>
            <person name="Kamerewerd J."/>
            <person name="Kempken F."/>
            <person name="Knab B."/>
            <person name="Kuo H.C."/>
            <person name="Osiewacz H.D."/>
            <person name="Poeggeler S."/>
            <person name="Read N."/>
            <person name="Seiler S."/>
            <person name="Smith K."/>
            <person name="Zickler D."/>
            <person name="Kueck U."/>
            <person name="Freitag M."/>
        </authorList>
    </citation>
    <scope>NUCLEOTIDE SEQUENCE [LARGE SCALE GENOMIC DNA]</scope>
    <source>
        <strain evidence="4">ATCC MYA-333 / DSM 997 / K(L3346) / K-hell</strain>
        <tissue evidence="3">Mycelium</tissue>
    </source>
</reference>
<dbReference type="HOGENOM" id="CLU_491041_0_0_1"/>
<dbReference type="OrthoDB" id="4585207at2759"/>
<feature type="region of interest" description="Disordered" evidence="1">
    <location>
        <begin position="506"/>
        <end position="555"/>
    </location>
</feature>
<proteinExistence type="predicted"/>
<evidence type="ECO:0000313" key="4">
    <source>
        <dbReference type="Proteomes" id="UP000001881"/>
    </source>
</evidence>
<feature type="transmembrane region" description="Helical" evidence="2">
    <location>
        <begin position="148"/>
        <end position="167"/>
    </location>
</feature>
<comment type="caution">
    <text evidence="3">The sequence shown here is derived from an EMBL/GenBank/DDBJ whole genome shotgun (WGS) entry which is preliminary data.</text>
</comment>
<accession>F7VU27</accession>
<evidence type="ECO:0000313" key="3">
    <source>
        <dbReference type="EMBL" id="CCC09015.1"/>
    </source>
</evidence>
<feature type="transmembrane region" description="Helical" evidence="2">
    <location>
        <begin position="235"/>
        <end position="253"/>
    </location>
</feature>
<dbReference type="eggNOG" id="ENOG502RMZN">
    <property type="taxonomic scope" value="Eukaryota"/>
</dbReference>
<feature type="region of interest" description="Disordered" evidence="1">
    <location>
        <begin position="82"/>
        <end position="102"/>
    </location>
</feature>
<feature type="compositionally biased region" description="Pro residues" evidence="1">
    <location>
        <begin position="291"/>
        <end position="305"/>
    </location>
</feature>
<keyword evidence="4" id="KW-1185">Reference proteome</keyword>
<name>F7VU27_SORMK</name>
<organism evidence="3 4">
    <name type="scientific">Sordaria macrospora (strain ATCC MYA-333 / DSM 997 / K(L3346) / K-hell)</name>
    <dbReference type="NCBI Taxonomy" id="771870"/>
    <lineage>
        <taxon>Eukaryota</taxon>
        <taxon>Fungi</taxon>
        <taxon>Dikarya</taxon>
        <taxon>Ascomycota</taxon>
        <taxon>Pezizomycotina</taxon>
        <taxon>Sordariomycetes</taxon>
        <taxon>Sordariomycetidae</taxon>
        <taxon>Sordariales</taxon>
        <taxon>Sordariaceae</taxon>
        <taxon>Sordaria</taxon>
    </lineage>
</organism>
<feature type="region of interest" description="Disordered" evidence="1">
    <location>
        <begin position="272"/>
        <end position="369"/>
    </location>
</feature>
<feature type="transmembrane region" description="Helical" evidence="2">
    <location>
        <begin position="200"/>
        <end position="223"/>
    </location>
</feature>
<sequence length="555" mass="60285">MSFLQSGTGAATFISYCPAVWESPNTLSRSGVVVFLPQFYNGHFEKLRTTTTTGIAGDINEILSYCTSASWNNAYDMDQQPTASDAVSSVEKQELSTPPPPEPRFGGWMPTVTLTGLCITFLASTSGIIVSILYLAKKIAANDNPMLSIAQSFMLFASILSMAYIGYHIRATRAGNTLYGILDSQGRKTLHPVHARTRMLIISATSVWVLTIILLAVGIYFGGGGSKAVLLNMDLFASVMASLSLSIECYVVFRIVPMDGFARGFDPSILERGSSPARSATPKNPTHVSLPPSPTPSRPGGPRPMMPAKSDSILSGSTLHDGQSVHGVSGPGYTLPKPPPATYQNTEPQRIGPEAPVLQTPGHNYSNSAEIFTNVPLSPTPYLTQNSQPWNPQSVVTQTSPTMTSLQAPHPPPPPVPNMTYAEALQQQQQQQQQQKQQPGHYYQQHPQHHQPYQPYSPQQYQYGPHPQVQHAPTQQPSLYQHQYQYPPSQSPTQWAYPQQPAAVYGTAGPGNISPMSTITDYRDANSEPVSPITRQNSGMSAQVRSMPGTFRDGG</sequence>
<dbReference type="Proteomes" id="UP000001881">
    <property type="component" value="Unassembled WGS sequence"/>
</dbReference>
<keyword evidence="2" id="KW-0812">Transmembrane</keyword>
<feature type="transmembrane region" description="Helical" evidence="2">
    <location>
        <begin position="114"/>
        <end position="136"/>
    </location>
</feature>
<feature type="compositionally biased region" description="Polar residues" evidence="1">
    <location>
        <begin position="312"/>
        <end position="321"/>
    </location>
</feature>
<feature type="compositionally biased region" description="Polar residues" evidence="1">
    <location>
        <begin position="383"/>
        <end position="407"/>
    </location>
</feature>
<feature type="compositionally biased region" description="Low complexity" evidence="1">
    <location>
        <begin position="426"/>
        <end position="475"/>
    </location>
</feature>
<evidence type="ECO:0000256" key="2">
    <source>
        <dbReference type="SAM" id="Phobius"/>
    </source>
</evidence>
<dbReference type="EMBL" id="CABT02000007">
    <property type="protein sequence ID" value="CCC09015.1"/>
    <property type="molecule type" value="Genomic_DNA"/>
</dbReference>
<feature type="compositionally biased region" description="Polar residues" evidence="1">
    <location>
        <begin position="533"/>
        <end position="544"/>
    </location>
</feature>
<feature type="compositionally biased region" description="Polar residues" evidence="1">
    <location>
        <begin position="276"/>
        <end position="287"/>
    </location>
</feature>
<evidence type="ECO:0000256" key="1">
    <source>
        <dbReference type="SAM" id="MobiDB-lite"/>
    </source>
</evidence>
<dbReference type="VEuPathDB" id="FungiDB:SMAC_03156"/>
<gene>
    <name evidence="3" type="ORF">SMAC_03156</name>
</gene>
<dbReference type="STRING" id="771870.F7VU27"/>
<keyword evidence="2" id="KW-1133">Transmembrane helix</keyword>
<dbReference type="InParanoid" id="F7VU27"/>
<protein>
    <submittedName>
        <fullName evidence="3">WGS project CABT00000000 data, contig 2.7</fullName>
    </submittedName>
</protein>
<dbReference type="AlphaFoldDB" id="F7VU27"/>
<feature type="region of interest" description="Disordered" evidence="1">
    <location>
        <begin position="383"/>
        <end position="475"/>
    </location>
</feature>